<proteinExistence type="predicted"/>
<organism evidence="2 3">
    <name type="scientific">Methylobacterium longum</name>
    <dbReference type="NCBI Taxonomy" id="767694"/>
    <lineage>
        <taxon>Bacteria</taxon>
        <taxon>Pseudomonadati</taxon>
        <taxon>Pseudomonadota</taxon>
        <taxon>Alphaproteobacteria</taxon>
        <taxon>Hyphomicrobiales</taxon>
        <taxon>Methylobacteriaceae</taxon>
        <taxon>Methylobacterium</taxon>
    </lineage>
</organism>
<dbReference type="PANTHER" id="PTHR43415:SF3">
    <property type="entry name" value="GNAT-FAMILY ACETYLTRANSFERASE"/>
    <property type="match status" value="1"/>
</dbReference>
<dbReference type="Proteomes" id="UP001244297">
    <property type="component" value="Unassembled WGS sequence"/>
</dbReference>
<evidence type="ECO:0000313" key="2">
    <source>
        <dbReference type="EMBL" id="MDN3573823.1"/>
    </source>
</evidence>
<feature type="domain" description="N-acetyltransferase" evidence="1">
    <location>
        <begin position="18"/>
        <end position="173"/>
    </location>
</feature>
<comment type="caution">
    <text evidence="2">The sequence shown here is derived from an EMBL/GenBank/DDBJ whole genome shotgun (WGS) entry which is preliminary data.</text>
</comment>
<evidence type="ECO:0000259" key="1">
    <source>
        <dbReference type="PROSITE" id="PS51186"/>
    </source>
</evidence>
<reference evidence="3" key="1">
    <citation type="journal article" date="2019" name="Int. J. Syst. Evol. Microbiol.">
        <title>The Global Catalogue of Microorganisms (GCM) 10K type strain sequencing project: providing services to taxonomists for standard genome sequencing and annotation.</title>
        <authorList>
            <consortium name="The Broad Institute Genomics Platform"/>
            <consortium name="The Broad Institute Genome Sequencing Center for Infectious Disease"/>
            <person name="Wu L."/>
            <person name="Ma J."/>
        </authorList>
    </citation>
    <scope>NUCLEOTIDE SEQUENCE [LARGE SCALE GENOMIC DNA]</scope>
    <source>
        <strain evidence="3">CECT 7806</strain>
    </source>
</reference>
<dbReference type="CDD" id="cd04301">
    <property type="entry name" value="NAT_SF"/>
    <property type="match status" value="1"/>
</dbReference>
<dbReference type="RefSeq" id="WP_238293742.1">
    <property type="nucleotide sequence ID" value="NZ_BPQS01000077.1"/>
</dbReference>
<dbReference type="EMBL" id="JAUFPT010000084">
    <property type="protein sequence ID" value="MDN3573823.1"/>
    <property type="molecule type" value="Genomic_DNA"/>
</dbReference>
<name>A0ABT8AWZ8_9HYPH</name>
<sequence length="176" mass="19584">MRYEPHPILTQKMVGTSCCLVPLSKTHTPSIIAWRNDPSIAKWFNIISRFEPISHERWLAAAQASGRDFNFVIEDLKERPIGTIALYDIQWENRSAEFGRLLIGDPAARRSGQAREATKLLLAAAASANIDHVHLEVKAVNIAAITLYVSLGFKPIQSSDPDSGLLKMVREINNGH</sequence>
<accession>A0ABT8AWZ8</accession>
<dbReference type="InterPro" id="IPR000182">
    <property type="entry name" value="GNAT_dom"/>
</dbReference>
<gene>
    <name evidence="2" type="ORF">QWZ18_24810</name>
</gene>
<dbReference type="Pfam" id="PF13302">
    <property type="entry name" value="Acetyltransf_3"/>
    <property type="match status" value="1"/>
</dbReference>
<dbReference type="SUPFAM" id="SSF55729">
    <property type="entry name" value="Acyl-CoA N-acyltransferases (Nat)"/>
    <property type="match status" value="1"/>
</dbReference>
<dbReference type="Gene3D" id="3.40.630.30">
    <property type="match status" value="1"/>
</dbReference>
<dbReference type="InterPro" id="IPR016181">
    <property type="entry name" value="Acyl_CoA_acyltransferase"/>
</dbReference>
<keyword evidence="3" id="KW-1185">Reference proteome</keyword>
<dbReference type="PANTHER" id="PTHR43415">
    <property type="entry name" value="SPERMIDINE N(1)-ACETYLTRANSFERASE"/>
    <property type="match status" value="1"/>
</dbReference>
<protein>
    <submittedName>
        <fullName evidence="2">GNAT family N-acetyltransferase</fullName>
    </submittedName>
</protein>
<dbReference type="PROSITE" id="PS51186">
    <property type="entry name" value="GNAT"/>
    <property type="match status" value="1"/>
</dbReference>
<evidence type="ECO:0000313" key="3">
    <source>
        <dbReference type="Proteomes" id="UP001244297"/>
    </source>
</evidence>